<keyword evidence="3" id="KW-0067">ATP-binding</keyword>
<protein>
    <recommendedName>
        <fullName evidence="7">HTH-type transcriptional regulatory protein TyrR</fullName>
    </recommendedName>
</protein>
<evidence type="ECO:0000256" key="4">
    <source>
        <dbReference type="ARBA" id="ARBA00023015"/>
    </source>
</evidence>
<dbReference type="InterPro" id="IPR002078">
    <property type="entry name" value="Sigma_54_int"/>
</dbReference>
<dbReference type="InterPro" id="IPR046342">
    <property type="entry name" value="CBS_dom_sf"/>
</dbReference>
<dbReference type="Gene3D" id="3.30.450.20">
    <property type="entry name" value="PAS domain"/>
    <property type="match status" value="2"/>
</dbReference>
<dbReference type="InterPro" id="IPR027417">
    <property type="entry name" value="P-loop_NTPase"/>
</dbReference>
<evidence type="ECO:0000256" key="6">
    <source>
        <dbReference type="ARBA" id="ARBA00023163"/>
    </source>
</evidence>
<dbReference type="PANTHER" id="PTHR32071:SF57">
    <property type="entry name" value="C4-DICARBOXYLATE TRANSPORT TRANSCRIPTIONAL REGULATORY PROTEIN DCTD"/>
    <property type="match status" value="1"/>
</dbReference>
<gene>
    <name evidence="9" type="ORF">SAMN05192532_102183</name>
</gene>
<sequence>MIAWKDIVRPIEAVIYKSDCFQQAIRVMREHQTDLALVKDDDNYVGYCTLSLLLDHIGDGGQIDETVTYQTDMITVPETSEAEFPHNITLIVSENRKQEATGFVTLEDARNKMNAYRLKELNEMLHGSGIGIVKMNLHYEIEFMNEEAESILGIPSDFLLLRNYKTLLTMEKDLDQVAQGETMINVSSSFNFKEMNGNFYPLRIDGKIKGIVHIFSLKEAFEKAVQELDFVRNIYSDLHAVYASSQEQIIVVDHSGKVLRVAGSFLENFWGIETPEDMVGNDWGRYTEEKKMEPDIFNMCVTQRQKVSALQTTDLSEKLWSVATPIYHEGQLERVVILLRNISEKKGSGMGENRDMSEQVAEANQLGNEVVYRSEKIETLLAELHRVAQMNSTVLLEGESGVGKEIFANNIHTSSPRHDQPYIRVNCGAIPEQLIESELFGYERGAFTGADRNGKAGYFELAHNGTLFLDEVGELPLNMQVKLLRVLQEKEIVRVGGTETISINVRLIAATNKDLEHMVQMGEFREDLYYRLNVIPFQVPPLRERKEDIFPLAIYFLEQFNQMYSFQKKFTSEAIDVLEAYEWPGNVRELQNIVERLIVLSQDDWVDEDIVVKALYGRSGSTKEEKPFAVEIMPMKEAVEKLENELIRQAINRYKTATKVSEVLKVSPATISRRMKKWKGGGENANV</sequence>
<accession>A0A1I2BAS1</accession>
<dbReference type="OrthoDB" id="9771372at2"/>
<keyword evidence="6" id="KW-0804">Transcription</keyword>
<dbReference type="PROSITE" id="PS50045">
    <property type="entry name" value="SIGMA54_INTERACT_4"/>
    <property type="match status" value="1"/>
</dbReference>
<keyword evidence="1" id="KW-0547">Nucleotide-binding</keyword>
<organism evidence="9 10">
    <name type="scientific">Alteribacillus iranensis</name>
    <dbReference type="NCBI Taxonomy" id="930128"/>
    <lineage>
        <taxon>Bacteria</taxon>
        <taxon>Bacillati</taxon>
        <taxon>Bacillota</taxon>
        <taxon>Bacilli</taxon>
        <taxon>Bacillales</taxon>
        <taxon>Bacillaceae</taxon>
        <taxon>Alteribacillus</taxon>
    </lineage>
</organism>
<dbReference type="Proteomes" id="UP000199516">
    <property type="component" value="Unassembled WGS sequence"/>
</dbReference>
<keyword evidence="5 9" id="KW-0238">DNA-binding</keyword>
<name>A0A1I2BAS1_9BACI</name>
<dbReference type="EMBL" id="FONT01000002">
    <property type="protein sequence ID" value="SFE53077.1"/>
    <property type="molecule type" value="Genomic_DNA"/>
</dbReference>
<proteinExistence type="predicted"/>
<dbReference type="InterPro" id="IPR058031">
    <property type="entry name" value="AAA_lid_NorR"/>
</dbReference>
<evidence type="ECO:0000313" key="10">
    <source>
        <dbReference type="Proteomes" id="UP000199516"/>
    </source>
</evidence>
<dbReference type="Pfam" id="PF18024">
    <property type="entry name" value="HTH_50"/>
    <property type="match status" value="1"/>
</dbReference>
<dbReference type="Gene3D" id="1.10.10.60">
    <property type="entry name" value="Homeodomain-like"/>
    <property type="match status" value="1"/>
</dbReference>
<dbReference type="CDD" id="cd00009">
    <property type="entry name" value="AAA"/>
    <property type="match status" value="1"/>
</dbReference>
<keyword evidence="4" id="KW-0805">Transcription regulation</keyword>
<dbReference type="GO" id="GO:0005524">
    <property type="term" value="F:ATP binding"/>
    <property type="evidence" value="ECO:0007669"/>
    <property type="project" value="UniProtKB-KW"/>
</dbReference>
<keyword evidence="10" id="KW-1185">Reference proteome</keyword>
<dbReference type="Pfam" id="PF25601">
    <property type="entry name" value="AAA_lid_14"/>
    <property type="match status" value="1"/>
</dbReference>
<evidence type="ECO:0000313" key="9">
    <source>
        <dbReference type="EMBL" id="SFE53077.1"/>
    </source>
</evidence>
<dbReference type="PROSITE" id="PS00676">
    <property type="entry name" value="SIGMA54_INTERACT_2"/>
    <property type="match status" value="1"/>
</dbReference>
<dbReference type="Gene3D" id="1.10.8.60">
    <property type="match status" value="1"/>
</dbReference>
<keyword evidence="2" id="KW-0058">Aromatic hydrocarbons catabolism</keyword>
<dbReference type="InterPro" id="IPR030828">
    <property type="entry name" value="HTH_TyrR"/>
</dbReference>
<dbReference type="SUPFAM" id="SSF52540">
    <property type="entry name" value="P-loop containing nucleoside triphosphate hydrolases"/>
    <property type="match status" value="1"/>
</dbReference>
<dbReference type="InterPro" id="IPR003593">
    <property type="entry name" value="AAA+_ATPase"/>
</dbReference>
<dbReference type="FunFam" id="3.40.50.300:FF:000006">
    <property type="entry name" value="DNA-binding transcriptional regulator NtrC"/>
    <property type="match status" value="1"/>
</dbReference>
<dbReference type="PANTHER" id="PTHR32071">
    <property type="entry name" value="TRANSCRIPTIONAL REGULATORY PROTEIN"/>
    <property type="match status" value="1"/>
</dbReference>
<evidence type="ECO:0000256" key="5">
    <source>
        <dbReference type="ARBA" id="ARBA00023125"/>
    </source>
</evidence>
<dbReference type="GO" id="GO:0006355">
    <property type="term" value="P:regulation of DNA-templated transcription"/>
    <property type="evidence" value="ECO:0007669"/>
    <property type="project" value="InterPro"/>
</dbReference>
<dbReference type="InterPro" id="IPR025943">
    <property type="entry name" value="Sigma_54_int_dom_ATP-bd_2"/>
</dbReference>
<dbReference type="GO" id="GO:0003677">
    <property type="term" value="F:DNA binding"/>
    <property type="evidence" value="ECO:0007669"/>
    <property type="project" value="UniProtKB-KW"/>
</dbReference>
<evidence type="ECO:0000259" key="8">
    <source>
        <dbReference type="PROSITE" id="PS50045"/>
    </source>
</evidence>
<dbReference type="RefSeq" id="WP_091658380.1">
    <property type="nucleotide sequence ID" value="NZ_FONT01000002.1"/>
</dbReference>
<dbReference type="InterPro" id="IPR025944">
    <property type="entry name" value="Sigma_54_int_dom_CS"/>
</dbReference>
<dbReference type="PROSITE" id="PS00688">
    <property type="entry name" value="SIGMA54_INTERACT_3"/>
    <property type="match status" value="1"/>
</dbReference>
<feature type="domain" description="Sigma-54 factor interaction" evidence="8">
    <location>
        <begin position="370"/>
        <end position="599"/>
    </location>
</feature>
<evidence type="ECO:0000256" key="7">
    <source>
        <dbReference type="ARBA" id="ARBA00029500"/>
    </source>
</evidence>
<dbReference type="SMART" id="SM00382">
    <property type="entry name" value="AAA"/>
    <property type="match status" value="1"/>
</dbReference>
<evidence type="ECO:0000256" key="2">
    <source>
        <dbReference type="ARBA" id="ARBA00022797"/>
    </source>
</evidence>
<evidence type="ECO:0000256" key="3">
    <source>
        <dbReference type="ARBA" id="ARBA00022840"/>
    </source>
</evidence>
<dbReference type="InterPro" id="IPR009057">
    <property type="entry name" value="Homeodomain-like_sf"/>
</dbReference>
<dbReference type="SUPFAM" id="SSF54631">
    <property type="entry name" value="CBS-domain pair"/>
    <property type="match status" value="1"/>
</dbReference>
<dbReference type="Pfam" id="PF00158">
    <property type="entry name" value="Sigma54_activat"/>
    <property type="match status" value="1"/>
</dbReference>
<reference evidence="9 10" key="1">
    <citation type="submission" date="2016-10" db="EMBL/GenBank/DDBJ databases">
        <authorList>
            <person name="de Groot N.N."/>
        </authorList>
    </citation>
    <scope>NUCLEOTIDE SEQUENCE [LARGE SCALE GENOMIC DNA]</scope>
    <source>
        <strain evidence="9 10">DSM 23995</strain>
    </source>
</reference>
<dbReference type="STRING" id="930128.SAMN05192532_102183"/>
<dbReference type="AlphaFoldDB" id="A0A1I2BAS1"/>
<dbReference type="SUPFAM" id="SSF46689">
    <property type="entry name" value="Homeodomain-like"/>
    <property type="match status" value="1"/>
</dbReference>
<dbReference type="PROSITE" id="PS00675">
    <property type="entry name" value="SIGMA54_INTERACT_1"/>
    <property type="match status" value="1"/>
</dbReference>
<dbReference type="InterPro" id="IPR025662">
    <property type="entry name" value="Sigma_54_int_dom_ATP-bd_1"/>
</dbReference>
<evidence type="ECO:0000256" key="1">
    <source>
        <dbReference type="ARBA" id="ARBA00022741"/>
    </source>
</evidence>
<dbReference type="Gene3D" id="3.40.50.300">
    <property type="entry name" value="P-loop containing nucleotide triphosphate hydrolases"/>
    <property type="match status" value="1"/>
</dbReference>